<reference evidence="4 5" key="1">
    <citation type="submission" date="2024-08" db="EMBL/GenBank/DDBJ databases">
        <authorList>
            <person name="Lu H."/>
        </authorList>
    </citation>
    <scope>NUCLEOTIDE SEQUENCE [LARGE SCALE GENOMIC DNA]</scope>
    <source>
        <strain evidence="4 5">LKC17W</strain>
    </source>
</reference>
<comment type="caution">
    <text evidence="4">The sequence shown here is derived from an EMBL/GenBank/DDBJ whole genome shotgun (WGS) entry which is preliminary data.</text>
</comment>
<organism evidence="4 5">
    <name type="scientific">Pelomonas margarita</name>
    <dbReference type="NCBI Taxonomy" id="3299031"/>
    <lineage>
        <taxon>Bacteria</taxon>
        <taxon>Pseudomonadati</taxon>
        <taxon>Pseudomonadota</taxon>
        <taxon>Betaproteobacteria</taxon>
        <taxon>Burkholderiales</taxon>
        <taxon>Sphaerotilaceae</taxon>
        <taxon>Roseateles</taxon>
    </lineage>
</organism>
<dbReference type="CDD" id="cd04301">
    <property type="entry name" value="NAT_SF"/>
    <property type="match status" value="1"/>
</dbReference>
<proteinExistence type="predicted"/>
<dbReference type="SUPFAM" id="SSF55729">
    <property type="entry name" value="Acyl-CoA N-acyltransferases (Nat)"/>
    <property type="match status" value="1"/>
</dbReference>
<dbReference type="EC" id="2.3.-.-" evidence="4"/>
<dbReference type="Pfam" id="PF00583">
    <property type="entry name" value="Acetyltransf_1"/>
    <property type="match status" value="1"/>
</dbReference>
<evidence type="ECO:0000313" key="5">
    <source>
        <dbReference type="Proteomes" id="UP001606301"/>
    </source>
</evidence>
<dbReference type="PROSITE" id="PS51186">
    <property type="entry name" value="GNAT"/>
    <property type="match status" value="1"/>
</dbReference>
<keyword evidence="2 4" id="KW-0012">Acyltransferase</keyword>
<dbReference type="InterPro" id="IPR050832">
    <property type="entry name" value="Bact_Acetyltransf"/>
</dbReference>
<dbReference type="EMBL" id="JBIGHW010000021">
    <property type="protein sequence ID" value="MFG6443394.1"/>
    <property type="molecule type" value="Genomic_DNA"/>
</dbReference>
<protein>
    <submittedName>
        <fullName evidence="4">GNAT family N-acetyltransferase</fullName>
        <ecNumber evidence="4">2.3.-.-</ecNumber>
    </submittedName>
</protein>
<keyword evidence="1 4" id="KW-0808">Transferase</keyword>
<dbReference type="GO" id="GO:0016746">
    <property type="term" value="F:acyltransferase activity"/>
    <property type="evidence" value="ECO:0007669"/>
    <property type="project" value="UniProtKB-KW"/>
</dbReference>
<sequence>RVVRLRRGGLLAGGVDGHDGKSSLSCSVSRVRMDRVNSNITGQLSAASDPSQALPSGLLRVAASSNWAVKRTLTLGVRHRRPTPQVLVQIQYRTAIPLDSEECIRIRGITRENAISSEVLAGMGITVETLAKAIEAGELSGFVCMAGSQIAGYCFGASATGEIVVLALRREFEGMGVGRELLSRVAAHLGKLGHSRLFLACSADSSVRSHGFYRHLGWRSTGVVDHHGDEVLELQR</sequence>
<dbReference type="Gene3D" id="3.40.630.30">
    <property type="match status" value="1"/>
</dbReference>
<feature type="non-terminal residue" evidence="4">
    <location>
        <position position="1"/>
    </location>
</feature>
<accession>A0ABW7FPY2</accession>
<gene>
    <name evidence="4" type="ORF">ACG0Z3_22115</name>
</gene>
<keyword evidence="5" id="KW-1185">Reference proteome</keyword>
<evidence type="ECO:0000313" key="4">
    <source>
        <dbReference type="EMBL" id="MFG6443394.1"/>
    </source>
</evidence>
<dbReference type="RefSeq" id="WP_394401954.1">
    <property type="nucleotide sequence ID" value="NZ_JBIGHW010000021.1"/>
</dbReference>
<dbReference type="InterPro" id="IPR000182">
    <property type="entry name" value="GNAT_dom"/>
</dbReference>
<evidence type="ECO:0000259" key="3">
    <source>
        <dbReference type="PROSITE" id="PS51186"/>
    </source>
</evidence>
<name>A0ABW7FPY2_9BURK</name>
<evidence type="ECO:0000256" key="2">
    <source>
        <dbReference type="ARBA" id="ARBA00023315"/>
    </source>
</evidence>
<feature type="domain" description="N-acetyltransferase" evidence="3">
    <location>
        <begin position="90"/>
        <end position="236"/>
    </location>
</feature>
<dbReference type="InterPro" id="IPR016181">
    <property type="entry name" value="Acyl_CoA_acyltransferase"/>
</dbReference>
<dbReference type="PANTHER" id="PTHR43877">
    <property type="entry name" value="AMINOALKYLPHOSPHONATE N-ACETYLTRANSFERASE-RELATED-RELATED"/>
    <property type="match status" value="1"/>
</dbReference>
<evidence type="ECO:0000256" key="1">
    <source>
        <dbReference type="ARBA" id="ARBA00022679"/>
    </source>
</evidence>
<dbReference type="Proteomes" id="UP001606301">
    <property type="component" value="Unassembled WGS sequence"/>
</dbReference>